<dbReference type="EMBL" id="MN740744">
    <property type="protein sequence ID" value="QHU09718.1"/>
    <property type="molecule type" value="Genomic_DNA"/>
</dbReference>
<dbReference type="Gene3D" id="3.40.395.10">
    <property type="entry name" value="Adenoviral Proteinase, Chain A"/>
    <property type="match status" value="1"/>
</dbReference>
<dbReference type="AlphaFoldDB" id="A0A6C0K0N4"/>
<dbReference type="SUPFAM" id="SSF54001">
    <property type="entry name" value="Cysteine proteinases"/>
    <property type="match status" value="1"/>
</dbReference>
<feature type="domain" description="Ubiquitin-like protease family profile" evidence="4">
    <location>
        <begin position="181"/>
        <end position="259"/>
    </location>
</feature>
<dbReference type="InterPro" id="IPR003653">
    <property type="entry name" value="Peptidase_C48_C"/>
</dbReference>
<keyword evidence="1" id="KW-0645">Protease</keyword>
<keyword evidence="2" id="KW-0378">Hydrolase</keyword>
<evidence type="ECO:0000256" key="3">
    <source>
        <dbReference type="SAM" id="MobiDB-lite"/>
    </source>
</evidence>
<evidence type="ECO:0000313" key="5">
    <source>
        <dbReference type="EMBL" id="QHU09718.1"/>
    </source>
</evidence>
<sequence length="281" mass="32540">MSKHQPHNIPSPGPCQCHPRVGSDRPAEGCIPISVLQNVAHKVSIHHKGAGLRAKLEEHFGVKPEHEYTFLMKLPLSNQEKQKIADEYLRPRAPIGWKNDPDMWLDSTNIADVMNQYEEAYPKFEFMGPFPIDFAAKNPYQKGGNARCLMNEVCEFRIQKAMESGTESVGIVYNLDPHYKGGSHWVATYIDIKHHRCLYFDSYGMKPPVQIARFMQWLTTQDSKMELIYNSKRIQYKNTECGMYSIYFIIRMLMGDEFVKFARSSPKDDGMMEVRKCLYSW</sequence>
<accession>A0A6C0K0N4</accession>
<evidence type="ECO:0000256" key="2">
    <source>
        <dbReference type="ARBA" id="ARBA00022801"/>
    </source>
</evidence>
<protein>
    <recommendedName>
        <fullName evidence="4">Ubiquitin-like protease family profile domain-containing protein</fullName>
    </recommendedName>
</protein>
<proteinExistence type="predicted"/>
<reference evidence="5" key="1">
    <citation type="journal article" date="2020" name="Nature">
        <title>Giant virus diversity and host interactions through global metagenomics.</title>
        <authorList>
            <person name="Schulz F."/>
            <person name="Roux S."/>
            <person name="Paez-Espino D."/>
            <person name="Jungbluth S."/>
            <person name="Walsh D.A."/>
            <person name="Denef V.J."/>
            <person name="McMahon K.D."/>
            <person name="Konstantinidis K.T."/>
            <person name="Eloe-Fadrosh E.A."/>
            <person name="Kyrpides N.C."/>
            <person name="Woyke T."/>
        </authorList>
    </citation>
    <scope>NUCLEOTIDE SEQUENCE</scope>
    <source>
        <strain evidence="5">GVMAG-S-1101164-105</strain>
    </source>
</reference>
<dbReference type="GO" id="GO:0008234">
    <property type="term" value="F:cysteine-type peptidase activity"/>
    <property type="evidence" value="ECO:0007669"/>
    <property type="project" value="InterPro"/>
</dbReference>
<evidence type="ECO:0000259" key="4">
    <source>
        <dbReference type="Pfam" id="PF02902"/>
    </source>
</evidence>
<dbReference type="InterPro" id="IPR038765">
    <property type="entry name" value="Papain-like_cys_pep_sf"/>
</dbReference>
<organism evidence="5">
    <name type="scientific">viral metagenome</name>
    <dbReference type="NCBI Taxonomy" id="1070528"/>
    <lineage>
        <taxon>unclassified sequences</taxon>
        <taxon>metagenomes</taxon>
        <taxon>organismal metagenomes</taxon>
    </lineage>
</organism>
<name>A0A6C0K0N4_9ZZZZ</name>
<feature type="region of interest" description="Disordered" evidence="3">
    <location>
        <begin position="1"/>
        <end position="21"/>
    </location>
</feature>
<dbReference type="Pfam" id="PF02902">
    <property type="entry name" value="Peptidase_C48"/>
    <property type="match status" value="1"/>
</dbReference>
<dbReference type="GO" id="GO:0006508">
    <property type="term" value="P:proteolysis"/>
    <property type="evidence" value="ECO:0007669"/>
    <property type="project" value="UniProtKB-KW"/>
</dbReference>
<evidence type="ECO:0000256" key="1">
    <source>
        <dbReference type="ARBA" id="ARBA00022670"/>
    </source>
</evidence>